<dbReference type="Proteomes" id="UP001056384">
    <property type="component" value="Chromosome 3"/>
</dbReference>
<gene>
    <name evidence="3" type="ORF">Slin15195_G042170</name>
</gene>
<dbReference type="PANTHER" id="PTHR28094:SF2">
    <property type="entry name" value="BACTERIOPHAGE T5 ORF172 DNA-BINDING DOMAIN-CONTAINING PROTEIN"/>
    <property type="match status" value="1"/>
</dbReference>
<feature type="compositionally biased region" description="Polar residues" evidence="1">
    <location>
        <begin position="236"/>
        <end position="263"/>
    </location>
</feature>
<protein>
    <recommendedName>
        <fullName evidence="2">Bacteriophage T5 Orf172 DNA-binding domain-containing protein</fullName>
    </recommendedName>
</protein>
<feature type="region of interest" description="Disordered" evidence="1">
    <location>
        <begin position="1"/>
        <end position="54"/>
    </location>
</feature>
<evidence type="ECO:0000313" key="4">
    <source>
        <dbReference type="Proteomes" id="UP001056384"/>
    </source>
</evidence>
<feature type="region of interest" description="Disordered" evidence="1">
    <location>
        <begin position="125"/>
        <end position="184"/>
    </location>
</feature>
<accession>A0A9Q9EJ16</accession>
<feature type="region of interest" description="Disordered" evidence="1">
    <location>
        <begin position="209"/>
        <end position="263"/>
    </location>
</feature>
<proteinExistence type="predicted"/>
<feature type="region of interest" description="Disordered" evidence="1">
    <location>
        <begin position="398"/>
        <end position="429"/>
    </location>
</feature>
<evidence type="ECO:0000259" key="2">
    <source>
        <dbReference type="SMART" id="SM00974"/>
    </source>
</evidence>
<dbReference type="PANTHER" id="PTHR28094">
    <property type="entry name" value="MEIOTICALLY UP-REGULATED GENE 113 PROTEIN"/>
    <property type="match status" value="1"/>
</dbReference>
<organism evidence="3 4">
    <name type="scientific">Septoria linicola</name>
    <dbReference type="NCBI Taxonomy" id="215465"/>
    <lineage>
        <taxon>Eukaryota</taxon>
        <taxon>Fungi</taxon>
        <taxon>Dikarya</taxon>
        <taxon>Ascomycota</taxon>
        <taxon>Pezizomycotina</taxon>
        <taxon>Dothideomycetes</taxon>
        <taxon>Dothideomycetidae</taxon>
        <taxon>Mycosphaerellales</taxon>
        <taxon>Mycosphaerellaceae</taxon>
        <taxon>Septoria</taxon>
    </lineage>
</organism>
<feature type="region of interest" description="Disordered" evidence="1">
    <location>
        <begin position="338"/>
        <end position="358"/>
    </location>
</feature>
<sequence>MANQFTNTPEALLGRNDSKNPSTTCKGITSSGRPCRRALAAAKTSPSGSRRGSASGVVAVVEENGAVMDAEFFCWQHKDQAQATPQDSPSKRTKKQRTTELYPLQERSSIDTLVQKLGIDAVPENIRRKARTRPNDGVKPPKRTSTTDFANVRLDAQRPSNDLQYNEKYDSRPPPRQDSRQKKQGFWASLCCGSSSQDDDYVEIIRHKKRVEQRPQSQPNVQSSNTSLPRPERRSSSQLPSRKSEISSTTHKQRSSSNPQTGRLLSLIPQDLSPQTTSTLLAELIKPISQADEDGYIYIFWLTPQSKAAPTESTARSLLSAPSDRPQASRRISDVMTEFSFDGNQESTRGPSSDQSRKTIMLKIGRANNVTRRMNEWQRQCGYALNLVRWYPYVSGTPATSPAHSPPRPSISGYPDLSSSSSSRANSGTVHKVPFVKRVERLIHLELADQQVKKQCEACGKEHREWFEVEPSEQGVRRVDACVKRWVAWAENELTA</sequence>
<keyword evidence="4" id="KW-1185">Reference proteome</keyword>
<feature type="region of interest" description="Disordered" evidence="1">
    <location>
        <begin position="80"/>
        <end position="107"/>
    </location>
</feature>
<dbReference type="SMART" id="SM00974">
    <property type="entry name" value="T5orf172"/>
    <property type="match status" value="1"/>
</dbReference>
<dbReference type="Pfam" id="PF10544">
    <property type="entry name" value="T5orf172"/>
    <property type="match status" value="1"/>
</dbReference>
<feature type="domain" description="Bacteriophage T5 Orf172 DNA-binding" evidence="2">
    <location>
        <begin position="356"/>
        <end position="486"/>
    </location>
</feature>
<dbReference type="OrthoDB" id="2417614at2759"/>
<reference evidence="3" key="1">
    <citation type="submission" date="2022-06" db="EMBL/GenBank/DDBJ databases">
        <title>Complete genome sequences of two strains of the flax pathogen Septoria linicola.</title>
        <authorList>
            <person name="Lapalu N."/>
            <person name="Simon A."/>
            <person name="Demenou B."/>
            <person name="Paumier D."/>
            <person name="Guillot M.-P."/>
            <person name="Gout L."/>
            <person name="Valade R."/>
        </authorList>
    </citation>
    <scope>NUCLEOTIDE SEQUENCE</scope>
    <source>
        <strain evidence="3">SE15195</strain>
    </source>
</reference>
<feature type="compositionally biased region" description="Basic and acidic residues" evidence="1">
    <location>
        <begin position="165"/>
        <end position="181"/>
    </location>
</feature>
<feature type="compositionally biased region" description="Polar residues" evidence="1">
    <location>
        <begin position="342"/>
        <end position="354"/>
    </location>
</feature>
<evidence type="ECO:0000256" key="1">
    <source>
        <dbReference type="SAM" id="MobiDB-lite"/>
    </source>
</evidence>
<feature type="compositionally biased region" description="Polar residues" evidence="1">
    <location>
        <begin position="19"/>
        <end position="32"/>
    </location>
</feature>
<feature type="compositionally biased region" description="Low complexity" evidence="1">
    <location>
        <begin position="410"/>
        <end position="427"/>
    </location>
</feature>
<dbReference type="AlphaFoldDB" id="A0A9Q9EJ16"/>
<name>A0A9Q9EJ16_9PEZI</name>
<evidence type="ECO:0000313" key="3">
    <source>
        <dbReference type="EMBL" id="USW50898.1"/>
    </source>
</evidence>
<dbReference type="InterPro" id="IPR018306">
    <property type="entry name" value="Phage_T5_Orf172_DNA-bd"/>
</dbReference>
<feature type="compositionally biased region" description="Polar residues" evidence="1">
    <location>
        <begin position="214"/>
        <end position="228"/>
    </location>
</feature>
<dbReference type="EMBL" id="CP099420">
    <property type="protein sequence ID" value="USW50898.1"/>
    <property type="molecule type" value="Genomic_DNA"/>
</dbReference>
<dbReference type="InterPro" id="IPR053006">
    <property type="entry name" value="Meiosis_regulatory"/>
</dbReference>